<gene>
    <name evidence="5" type="primary">LOC111302427</name>
</gene>
<dbReference type="AlphaFoldDB" id="A0A6P5ZNG2"/>
<proteinExistence type="predicted"/>
<reference evidence="5" key="1">
    <citation type="submission" date="2025-08" db="UniProtKB">
        <authorList>
            <consortium name="RefSeq"/>
        </authorList>
    </citation>
    <scope>IDENTIFICATION</scope>
    <source>
        <tissue evidence="5">Fruit stalk</tissue>
    </source>
</reference>
<evidence type="ECO:0000259" key="3">
    <source>
        <dbReference type="PROSITE" id="PS50157"/>
    </source>
</evidence>
<dbReference type="Gene3D" id="3.30.160.60">
    <property type="entry name" value="Classic Zinc Finger"/>
    <property type="match status" value="1"/>
</dbReference>
<dbReference type="PROSITE" id="PS00028">
    <property type="entry name" value="ZINC_FINGER_C2H2_1"/>
    <property type="match status" value="2"/>
</dbReference>
<accession>A0A6P5ZNG2</accession>
<dbReference type="SUPFAM" id="SSF57667">
    <property type="entry name" value="beta-beta-alpha zinc fingers"/>
    <property type="match status" value="1"/>
</dbReference>
<dbReference type="Proteomes" id="UP000515121">
    <property type="component" value="Unplaced"/>
</dbReference>
<feature type="region of interest" description="Disordered" evidence="2">
    <location>
        <begin position="88"/>
        <end position="113"/>
    </location>
</feature>
<feature type="domain" description="C2H2-type" evidence="3">
    <location>
        <begin position="45"/>
        <end position="67"/>
    </location>
</feature>
<dbReference type="InterPro" id="IPR013087">
    <property type="entry name" value="Znf_C2H2_type"/>
</dbReference>
<feature type="compositionally biased region" description="Basic and acidic residues" evidence="2">
    <location>
        <begin position="278"/>
        <end position="315"/>
    </location>
</feature>
<keyword evidence="1" id="KW-0863">Zinc-finger</keyword>
<sequence>MDDQAADQVTNNMEKESVPIEISDLPNKLLLKLEISKTLKRCGQHICPVCSKVFTSGKALGGHIRIHMKVSKNGLHRKISKLQPRTIHRAKAKQRISKMVSPKATDGADLPLNDQEGNEKVSCCICKKDFRSMKSLFGHMKNHPERSWRGIRPPPSDKNSCCSSVSENDEALEVDQISCAKEKRSVTGSDLLKSLPKWTNTAKRYGKFTSDENEIPQAAYCLMMLAQGDSFDLGQSSVGYQRKCSATDKLTIDKTRSWGLANKASEEKKRSNNALGKEIGEEKGKAKLKTQSDQRRVPSECKRGDSYKPAEENKMGKSLAKELDCDKIVDRKTIVRENKMKANYTDAKIIENNRWFDQFQKSPMKTGEEEGDPSTMEGRYRGKIFPSRQTPCFYPKNPSGGLLEAPLNETAPPVEGKHPYSKTQFLKTVNQAAEGSQVCSLKMLDFDLNEPYVPLDGETSGT</sequence>
<evidence type="ECO:0000313" key="5">
    <source>
        <dbReference type="RefSeq" id="XP_022754082.1"/>
    </source>
</evidence>
<evidence type="ECO:0000313" key="4">
    <source>
        <dbReference type="Proteomes" id="UP000515121"/>
    </source>
</evidence>
<dbReference type="RefSeq" id="XP_022754082.1">
    <property type="nucleotide sequence ID" value="XM_022898347.1"/>
</dbReference>
<dbReference type="Pfam" id="PF13912">
    <property type="entry name" value="zf-C2H2_6"/>
    <property type="match status" value="2"/>
</dbReference>
<feature type="region of interest" description="Disordered" evidence="2">
    <location>
        <begin position="144"/>
        <end position="164"/>
    </location>
</feature>
<dbReference type="GeneID" id="111302427"/>
<protein>
    <submittedName>
        <fullName evidence="5">Uncharacterized protein LOC111302427</fullName>
    </submittedName>
</protein>
<dbReference type="GO" id="GO:0008270">
    <property type="term" value="F:zinc ion binding"/>
    <property type="evidence" value="ECO:0007669"/>
    <property type="project" value="UniProtKB-KW"/>
</dbReference>
<dbReference type="InterPro" id="IPR036236">
    <property type="entry name" value="Znf_C2H2_sf"/>
</dbReference>
<evidence type="ECO:0000256" key="2">
    <source>
        <dbReference type="SAM" id="MobiDB-lite"/>
    </source>
</evidence>
<feature type="region of interest" description="Disordered" evidence="2">
    <location>
        <begin position="263"/>
        <end position="315"/>
    </location>
</feature>
<organism evidence="4 5">
    <name type="scientific">Durio zibethinus</name>
    <name type="common">Durian</name>
    <dbReference type="NCBI Taxonomy" id="66656"/>
    <lineage>
        <taxon>Eukaryota</taxon>
        <taxon>Viridiplantae</taxon>
        <taxon>Streptophyta</taxon>
        <taxon>Embryophyta</taxon>
        <taxon>Tracheophyta</taxon>
        <taxon>Spermatophyta</taxon>
        <taxon>Magnoliopsida</taxon>
        <taxon>eudicotyledons</taxon>
        <taxon>Gunneridae</taxon>
        <taxon>Pentapetalae</taxon>
        <taxon>rosids</taxon>
        <taxon>malvids</taxon>
        <taxon>Malvales</taxon>
        <taxon>Malvaceae</taxon>
        <taxon>Helicteroideae</taxon>
        <taxon>Durio</taxon>
    </lineage>
</organism>
<dbReference type="SMART" id="SM00355">
    <property type="entry name" value="ZnF_C2H2"/>
    <property type="match status" value="2"/>
</dbReference>
<dbReference type="PANTHER" id="PTHR47591:SF13">
    <property type="entry name" value="OS02G0293900 PROTEIN"/>
    <property type="match status" value="1"/>
</dbReference>
<dbReference type="PANTHER" id="PTHR47591">
    <property type="entry name" value="ZINC FINGER PROTEIN ZAT2-RELATED"/>
    <property type="match status" value="1"/>
</dbReference>
<keyword evidence="4" id="KW-1185">Reference proteome</keyword>
<evidence type="ECO:0000256" key="1">
    <source>
        <dbReference type="PROSITE-ProRule" id="PRU00042"/>
    </source>
</evidence>
<dbReference type="PROSITE" id="PS50157">
    <property type="entry name" value="ZINC_FINGER_C2H2_2"/>
    <property type="match status" value="1"/>
</dbReference>
<keyword evidence="1" id="KW-0479">Metal-binding</keyword>
<keyword evidence="1" id="KW-0862">Zinc</keyword>
<dbReference type="KEGG" id="dzi:111302427"/>
<dbReference type="OrthoDB" id="6077919at2759"/>
<name>A0A6P5ZNG2_DURZI</name>